<sequence length="149" mass="16460">MQDGDDPTALLALIRESFAYMEGRIDPPSSMTRLTTESIRDQIATGEIWTLGEPARPEACIFLTPDAPALYLGKLAVAATARRKGHGRALVAHAETRARALGFDRLTLQSRIELTENHTTFRHLGFTKIAVTGHPGYTRPTSITFEKRL</sequence>
<dbReference type="Pfam" id="PF00583">
    <property type="entry name" value="Acetyltransf_1"/>
    <property type="match status" value="1"/>
</dbReference>
<protein>
    <submittedName>
        <fullName evidence="4">Acetyltransferase, GNAT family protein</fullName>
    </submittedName>
</protein>
<dbReference type="AlphaFoldDB" id="A3VFI8"/>
<keyword evidence="1 4" id="KW-0808">Transferase</keyword>
<evidence type="ECO:0000256" key="2">
    <source>
        <dbReference type="ARBA" id="ARBA00023315"/>
    </source>
</evidence>
<comment type="caution">
    <text evidence="4">The sequence shown here is derived from an EMBL/GenBank/DDBJ whole genome shotgun (WGS) entry which is preliminary data.</text>
</comment>
<dbReference type="CDD" id="cd04301">
    <property type="entry name" value="NAT_SF"/>
    <property type="match status" value="1"/>
</dbReference>
<evidence type="ECO:0000256" key="1">
    <source>
        <dbReference type="ARBA" id="ARBA00022679"/>
    </source>
</evidence>
<dbReference type="InterPro" id="IPR050832">
    <property type="entry name" value="Bact_Acetyltransf"/>
</dbReference>
<feature type="domain" description="N-acetyltransferase" evidence="3">
    <location>
        <begin position="1"/>
        <end position="149"/>
    </location>
</feature>
<evidence type="ECO:0000313" key="5">
    <source>
        <dbReference type="Proteomes" id="UP000002931"/>
    </source>
</evidence>
<dbReference type="InterPro" id="IPR016181">
    <property type="entry name" value="Acyl_CoA_acyltransferase"/>
</dbReference>
<dbReference type="EMBL" id="AAMT01000006">
    <property type="protein sequence ID" value="EAQ13103.1"/>
    <property type="molecule type" value="Genomic_DNA"/>
</dbReference>
<dbReference type="Gene3D" id="3.40.630.30">
    <property type="match status" value="1"/>
</dbReference>
<dbReference type="PANTHER" id="PTHR43877">
    <property type="entry name" value="AMINOALKYLPHOSPHONATE N-ACETYLTRANSFERASE-RELATED-RELATED"/>
    <property type="match status" value="1"/>
</dbReference>
<reference evidence="4 5" key="1">
    <citation type="journal article" date="2010" name="J. Bacteriol.">
        <title>Genome sequences of Pelagibaca bermudensis HTCC2601T and Maritimibacter alkaliphilus HTCC2654T, the type strains of two marine Roseobacter genera.</title>
        <authorList>
            <person name="Thrash J.C."/>
            <person name="Cho J.C."/>
            <person name="Ferriera S."/>
            <person name="Johnson J."/>
            <person name="Vergin K.L."/>
            <person name="Giovannoni S.J."/>
        </authorList>
    </citation>
    <scope>NUCLEOTIDE SEQUENCE [LARGE SCALE GENOMIC DNA]</scope>
    <source>
        <strain evidence="4 5">HTCC2654</strain>
    </source>
</reference>
<keyword evidence="2" id="KW-0012">Acyltransferase</keyword>
<dbReference type="GO" id="GO:0016747">
    <property type="term" value="F:acyltransferase activity, transferring groups other than amino-acyl groups"/>
    <property type="evidence" value="ECO:0007669"/>
    <property type="project" value="InterPro"/>
</dbReference>
<accession>A3VFI8</accession>
<dbReference type="SUPFAM" id="SSF55729">
    <property type="entry name" value="Acyl-CoA N-acyltransferases (Nat)"/>
    <property type="match status" value="1"/>
</dbReference>
<dbReference type="InterPro" id="IPR000182">
    <property type="entry name" value="GNAT_dom"/>
</dbReference>
<dbReference type="Proteomes" id="UP000002931">
    <property type="component" value="Unassembled WGS sequence"/>
</dbReference>
<evidence type="ECO:0000313" key="4">
    <source>
        <dbReference type="EMBL" id="EAQ13103.1"/>
    </source>
</evidence>
<dbReference type="eggNOG" id="COG0456">
    <property type="taxonomic scope" value="Bacteria"/>
</dbReference>
<dbReference type="PROSITE" id="PS51186">
    <property type="entry name" value="GNAT"/>
    <property type="match status" value="1"/>
</dbReference>
<organism evidence="4 5">
    <name type="scientific">Maritimibacter alkaliphilus HTCC2654</name>
    <dbReference type="NCBI Taxonomy" id="314271"/>
    <lineage>
        <taxon>Bacteria</taxon>
        <taxon>Pseudomonadati</taxon>
        <taxon>Pseudomonadota</taxon>
        <taxon>Alphaproteobacteria</taxon>
        <taxon>Rhodobacterales</taxon>
        <taxon>Roseobacteraceae</taxon>
        <taxon>Maritimibacter</taxon>
    </lineage>
</organism>
<name>A3VFI8_9RHOB</name>
<gene>
    <name evidence="4" type="ORF">RB2654_11413</name>
</gene>
<evidence type="ECO:0000259" key="3">
    <source>
        <dbReference type="PROSITE" id="PS51186"/>
    </source>
</evidence>
<dbReference type="HOGENOM" id="CLU_139687_1_0_5"/>
<dbReference type="STRING" id="314271.RB2654_11413"/>
<keyword evidence="5" id="KW-1185">Reference proteome</keyword>
<proteinExistence type="predicted"/>